<comment type="caution">
    <text evidence="1">The sequence shown here is derived from an EMBL/GenBank/DDBJ whole genome shotgun (WGS) entry which is preliminary data.</text>
</comment>
<reference evidence="1" key="1">
    <citation type="submission" date="2021-09" db="EMBL/GenBank/DDBJ databases">
        <authorList>
            <consortium name="AG Swart"/>
            <person name="Singh M."/>
            <person name="Singh A."/>
            <person name="Seah K."/>
            <person name="Emmerich C."/>
        </authorList>
    </citation>
    <scope>NUCLEOTIDE SEQUENCE</scope>
    <source>
        <strain evidence="1">ATCC30299</strain>
    </source>
</reference>
<keyword evidence="2" id="KW-1185">Reference proteome</keyword>
<dbReference type="EMBL" id="CAJZBQ010000003">
    <property type="protein sequence ID" value="CAG9311117.1"/>
    <property type="molecule type" value="Genomic_DNA"/>
</dbReference>
<evidence type="ECO:0000313" key="1">
    <source>
        <dbReference type="EMBL" id="CAG9311117.1"/>
    </source>
</evidence>
<dbReference type="Proteomes" id="UP001162131">
    <property type="component" value="Unassembled WGS sequence"/>
</dbReference>
<protein>
    <submittedName>
        <fullName evidence="1">Uncharacterized protein</fullName>
    </submittedName>
</protein>
<evidence type="ECO:0000313" key="2">
    <source>
        <dbReference type="Proteomes" id="UP001162131"/>
    </source>
</evidence>
<proteinExistence type="predicted"/>
<gene>
    <name evidence="1" type="ORF">BSTOLATCC_MIC2819</name>
</gene>
<organism evidence="1 2">
    <name type="scientific">Blepharisma stoltei</name>
    <dbReference type="NCBI Taxonomy" id="1481888"/>
    <lineage>
        <taxon>Eukaryota</taxon>
        <taxon>Sar</taxon>
        <taxon>Alveolata</taxon>
        <taxon>Ciliophora</taxon>
        <taxon>Postciliodesmatophora</taxon>
        <taxon>Heterotrichea</taxon>
        <taxon>Heterotrichida</taxon>
        <taxon>Blepharismidae</taxon>
        <taxon>Blepharisma</taxon>
    </lineage>
</organism>
<dbReference type="AlphaFoldDB" id="A0AAU9IA73"/>
<name>A0AAU9IA73_9CILI</name>
<sequence length="310" mass="36340">MNNHCFKLGCKNQVYGKCECQGKTLFCYEHLAEHVESLSPSPRGHQCIRNYFKPSPELKNPVIQKILEISSDLKLFRNLMVQNSFEIITNVKKHLDMFMKEINKIELKCKRMVEILLKGEETLDIFSENDIENILKLDIQQAQQKLLGWNKNLQINNNGIIDSINKFFETPWNPFRKQVKDVVESKDLSFFKHKTKDFITVNLENFQMTTITLDLPQVITGHDNNFFMLPDRSYFYSLNRKSSGLTFIIDQNRKIKKLTEAKINYHADLIIIENSVYLIGGRNNLAEKYDMGSNKWERLASFCQVTWILI</sequence>
<accession>A0AAU9IA73</accession>